<feature type="transmembrane region" description="Helical" evidence="1">
    <location>
        <begin position="232"/>
        <end position="249"/>
    </location>
</feature>
<reference evidence="2 3" key="1">
    <citation type="submission" date="2014-07" db="EMBL/GenBank/DDBJ databases">
        <authorList>
            <person name="Wibberg Daniel"/>
        </authorList>
    </citation>
    <scope>NUCLEOTIDE SEQUENCE [LARGE SCALE GENOMIC DNA]</scope>
</reference>
<keyword evidence="3" id="KW-1185">Reference proteome</keyword>
<evidence type="ECO:0000256" key="1">
    <source>
        <dbReference type="SAM" id="Phobius"/>
    </source>
</evidence>
<organism evidence="2 3">
    <name type="scientific">Caldibacillus thermoamylovorans</name>
    <dbReference type="NCBI Taxonomy" id="35841"/>
    <lineage>
        <taxon>Bacteria</taxon>
        <taxon>Bacillati</taxon>
        <taxon>Bacillota</taxon>
        <taxon>Bacilli</taxon>
        <taxon>Bacillales</taxon>
        <taxon>Bacillaceae</taxon>
        <taxon>Caldibacillus</taxon>
    </lineage>
</organism>
<keyword evidence="1" id="KW-0472">Membrane</keyword>
<keyword evidence="1" id="KW-1133">Transmembrane helix</keyword>
<dbReference type="RefSeq" id="WP_034771070.1">
    <property type="nucleotide sequence ID" value="NZ_CCRF01000064.1"/>
</dbReference>
<protein>
    <submittedName>
        <fullName evidence="2">Putative membrane protein</fullName>
    </submittedName>
</protein>
<proteinExistence type="predicted"/>
<evidence type="ECO:0000313" key="2">
    <source>
        <dbReference type="EMBL" id="CEE02041.1"/>
    </source>
</evidence>
<keyword evidence="1" id="KW-0812">Transmembrane</keyword>
<dbReference type="eggNOG" id="COG5521">
    <property type="taxonomic scope" value="Bacteria"/>
</dbReference>
<sequence length="258" mass="29592">MNIFKQFIKSIYSPKDISTFRNQGMGKTFLYIFFLSVLSVLPLFINFVQNFNNIYDDAVRIINEEVPDFSIQDGKLHTDINEPVIIEESGNSTFIIDSTGQTTVDDVESNYDDTLAFLEYDVVINLNNQTQTISYQQLGLEEMGRTEMQQFLDFVGSVKSVIYAFSFILFYLIQVAGQIISITILALIGLILKNALKLNINYGHLWKLSTYAITLPTVFFMIMHFFHAIVPFASLINWTVMIIMLHLTMKEIPKTDID</sequence>
<feature type="transmembrane region" description="Helical" evidence="1">
    <location>
        <begin position="28"/>
        <end position="48"/>
    </location>
</feature>
<feature type="transmembrane region" description="Helical" evidence="1">
    <location>
        <begin position="151"/>
        <end position="173"/>
    </location>
</feature>
<dbReference type="AlphaFoldDB" id="A0A090IVC1"/>
<name>A0A090IVC1_9BACI</name>
<accession>A0A090IVC1</accession>
<dbReference type="STRING" id="35841.B4167_1011"/>
<dbReference type="Pfam" id="PF06691">
    <property type="entry name" value="DUF1189"/>
    <property type="match status" value="1"/>
</dbReference>
<gene>
    <name evidence="2" type="ORF">BT1A1_2220</name>
</gene>
<feature type="transmembrane region" description="Helical" evidence="1">
    <location>
        <begin position="208"/>
        <end position="226"/>
    </location>
</feature>
<dbReference type="EMBL" id="CCRF01000064">
    <property type="protein sequence ID" value="CEE02041.1"/>
    <property type="molecule type" value="Genomic_DNA"/>
</dbReference>
<dbReference type="Proteomes" id="UP000040576">
    <property type="component" value="Unassembled WGS sequence"/>
</dbReference>
<evidence type="ECO:0000313" key="3">
    <source>
        <dbReference type="Proteomes" id="UP000040576"/>
    </source>
</evidence>
<dbReference type="InterPro" id="IPR009574">
    <property type="entry name" value="DUF1189"/>
</dbReference>
<dbReference type="PATRIC" id="fig|35841.6.peg.2462"/>